<dbReference type="InterPro" id="IPR036388">
    <property type="entry name" value="WH-like_DNA-bd_sf"/>
</dbReference>
<dbReference type="Pfam" id="PF03466">
    <property type="entry name" value="LysR_substrate"/>
    <property type="match status" value="1"/>
</dbReference>
<dbReference type="SUPFAM" id="SSF53850">
    <property type="entry name" value="Periplasmic binding protein-like II"/>
    <property type="match status" value="1"/>
</dbReference>
<dbReference type="RefSeq" id="WP_386729762.1">
    <property type="nucleotide sequence ID" value="NZ_JBHSTP010000002.1"/>
</dbReference>
<dbReference type="Gene3D" id="3.40.190.10">
    <property type="entry name" value="Periplasmic binding protein-like II"/>
    <property type="match status" value="2"/>
</dbReference>
<dbReference type="PRINTS" id="PR00039">
    <property type="entry name" value="HTHLYSR"/>
</dbReference>
<dbReference type="InterPro" id="IPR005119">
    <property type="entry name" value="LysR_subst-bd"/>
</dbReference>
<dbReference type="PANTHER" id="PTHR30346">
    <property type="entry name" value="TRANSCRIPTIONAL DUAL REGULATOR HCAR-RELATED"/>
    <property type="match status" value="1"/>
</dbReference>
<evidence type="ECO:0000256" key="3">
    <source>
        <dbReference type="ARBA" id="ARBA00023125"/>
    </source>
</evidence>
<reference evidence="7" key="1">
    <citation type="journal article" date="2019" name="Int. J. Syst. Evol. Microbiol.">
        <title>The Global Catalogue of Microorganisms (GCM) 10K type strain sequencing project: providing services to taxonomists for standard genome sequencing and annotation.</title>
        <authorList>
            <consortium name="The Broad Institute Genomics Platform"/>
            <consortium name="The Broad Institute Genome Sequencing Center for Infectious Disease"/>
            <person name="Wu L."/>
            <person name="Ma J."/>
        </authorList>
    </citation>
    <scope>NUCLEOTIDE SEQUENCE [LARGE SCALE GENOMIC DNA]</scope>
    <source>
        <strain evidence="7">CCUG 43304</strain>
    </source>
</reference>
<name>A0ABW1VG42_9MICO</name>
<dbReference type="PROSITE" id="PS50931">
    <property type="entry name" value="HTH_LYSR"/>
    <property type="match status" value="1"/>
</dbReference>
<evidence type="ECO:0000256" key="2">
    <source>
        <dbReference type="ARBA" id="ARBA00023015"/>
    </source>
</evidence>
<feature type="domain" description="HTH lysR-type" evidence="5">
    <location>
        <begin position="1"/>
        <end position="58"/>
    </location>
</feature>
<protein>
    <submittedName>
        <fullName evidence="6">LysR family transcriptional regulator</fullName>
    </submittedName>
</protein>
<dbReference type="PANTHER" id="PTHR30346:SF28">
    <property type="entry name" value="HTH-TYPE TRANSCRIPTIONAL REGULATOR CYNR"/>
    <property type="match status" value="1"/>
</dbReference>
<gene>
    <name evidence="6" type="ORF">ACFQB0_07670</name>
</gene>
<keyword evidence="3" id="KW-0238">DNA-binding</keyword>
<dbReference type="CDD" id="cd05466">
    <property type="entry name" value="PBP2_LTTR_substrate"/>
    <property type="match status" value="1"/>
</dbReference>
<proteinExistence type="inferred from homology"/>
<accession>A0ABW1VG42</accession>
<dbReference type="Pfam" id="PF00126">
    <property type="entry name" value="HTH_1"/>
    <property type="match status" value="1"/>
</dbReference>
<dbReference type="Gene3D" id="1.10.10.10">
    <property type="entry name" value="Winged helix-like DNA-binding domain superfamily/Winged helix DNA-binding domain"/>
    <property type="match status" value="1"/>
</dbReference>
<keyword evidence="4" id="KW-0804">Transcription</keyword>
<comment type="similarity">
    <text evidence="1">Belongs to the LysR transcriptional regulatory family.</text>
</comment>
<organism evidence="6 7">
    <name type="scientific">Luethyella okanaganae</name>
    <dbReference type="NCBI Taxonomy" id="69372"/>
    <lineage>
        <taxon>Bacteria</taxon>
        <taxon>Bacillati</taxon>
        <taxon>Actinomycetota</taxon>
        <taxon>Actinomycetes</taxon>
        <taxon>Micrococcales</taxon>
        <taxon>Microbacteriaceae</taxon>
        <taxon>Luethyella</taxon>
    </lineage>
</organism>
<dbReference type="InterPro" id="IPR000847">
    <property type="entry name" value="LysR_HTH_N"/>
</dbReference>
<evidence type="ECO:0000313" key="6">
    <source>
        <dbReference type="EMBL" id="MFC6355981.1"/>
    </source>
</evidence>
<keyword evidence="7" id="KW-1185">Reference proteome</keyword>
<evidence type="ECO:0000313" key="7">
    <source>
        <dbReference type="Proteomes" id="UP001596306"/>
    </source>
</evidence>
<evidence type="ECO:0000256" key="1">
    <source>
        <dbReference type="ARBA" id="ARBA00009437"/>
    </source>
</evidence>
<evidence type="ECO:0000256" key="4">
    <source>
        <dbReference type="ARBA" id="ARBA00023163"/>
    </source>
</evidence>
<keyword evidence="2" id="KW-0805">Transcription regulation</keyword>
<dbReference type="InterPro" id="IPR036390">
    <property type="entry name" value="WH_DNA-bd_sf"/>
</dbReference>
<dbReference type="Proteomes" id="UP001596306">
    <property type="component" value="Unassembled WGS sequence"/>
</dbReference>
<dbReference type="SUPFAM" id="SSF46785">
    <property type="entry name" value="Winged helix' DNA-binding domain"/>
    <property type="match status" value="1"/>
</dbReference>
<sequence length="318" mass="33939">MELRHLSYAVRVAQAGSFSRAAADLRMTQPSLSAAIAQLERELGAQLFERSTRGVSLTATGAYVVRQAQRMLRDVEGMRDTVRSMVSGTAGSLTLGLVPVLAWQFGPSVMRAFTAASPDVVLSLSERNVSEVIELLLEGVVDVGLVATASTAHLRDFHRDVLVVEHLGTVDLIAALPDRYASSPDPIRLADFAHEEIALPPPSARTYGLRAGLLRAFDLANLPTPRIRDVPSLFEAIPLAMAGIAVSIIPEGMRDAITSPELALRCIIDGPEPLDISLLHRPGRAVTPSVQKFALVAREVARAGGLAASSTQADDVEV</sequence>
<comment type="caution">
    <text evidence="6">The sequence shown here is derived from an EMBL/GenBank/DDBJ whole genome shotgun (WGS) entry which is preliminary data.</text>
</comment>
<dbReference type="EMBL" id="JBHSTP010000002">
    <property type="protein sequence ID" value="MFC6355981.1"/>
    <property type="molecule type" value="Genomic_DNA"/>
</dbReference>
<evidence type="ECO:0000259" key="5">
    <source>
        <dbReference type="PROSITE" id="PS50931"/>
    </source>
</evidence>